<dbReference type="Proteomes" id="UP000094112">
    <property type="component" value="Unassembled WGS sequence"/>
</dbReference>
<dbReference type="InterPro" id="IPR043130">
    <property type="entry name" value="CDP-OH_PTrfase_TM_dom"/>
</dbReference>
<evidence type="ECO:0000256" key="12">
    <source>
        <dbReference type="ARBA" id="ARBA00038987"/>
    </source>
</evidence>
<comment type="pathway">
    <text evidence="11">Phospholipid metabolism; phosphatidylcholine biosynthesis; phosphatidylcholine from phosphocholine: step 2/2.</text>
</comment>
<keyword evidence="10" id="KW-1208">Phospholipid metabolism</keyword>
<comment type="similarity">
    <text evidence="4 14">Belongs to the CDP-alcohol phosphatidyltransferase class-I family.</text>
</comment>
<dbReference type="OrthoDB" id="196717at2759"/>
<evidence type="ECO:0000256" key="1">
    <source>
        <dbReference type="ARBA" id="ARBA00001946"/>
    </source>
</evidence>
<protein>
    <recommendedName>
        <fullName evidence="12">diacylglycerol cholinephosphotransferase</fullName>
        <ecNumber evidence="12">2.7.8.2</ecNumber>
    </recommendedName>
</protein>
<dbReference type="PIRSF" id="PIRSF015665">
    <property type="entry name" value="CHOPT"/>
    <property type="match status" value="1"/>
</dbReference>
<gene>
    <name evidence="16" type="ORF">WICANDRAFT_29501</name>
</gene>
<dbReference type="RefSeq" id="XP_019039736.1">
    <property type="nucleotide sequence ID" value="XM_019181618.1"/>
</dbReference>
<evidence type="ECO:0000256" key="9">
    <source>
        <dbReference type="ARBA" id="ARBA00023209"/>
    </source>
</evidence>
<evidence type="ECO:0000256" key="14">
    <source>
        <dbReference type="RuleBase" id="RU003750"/>
    </source>
</evidence>
<evidence type="ECO:0000256" key="2">
    <source>
        <dbReference type="ARBA" id="ARBA00004127"/>
    </source>
</evidence>
<sequence>MGFFIPHSTLKNLKEYKYQGEDRSIVSRYLLKPFWYKFVQIFPLWMAPNVVTLLGFCFILVNLLTVFYFDPYLLSDQPRWTYFSYAFGLFMYQTFDACDGTHARRTGQSGPLGELFDHCVDAVNTTLSVIIFSSVAGFGYSWLLIASQFGTLANFYLSTWEEYHTHKLFLSEFSGPVEGILSVVGLFTITGIFGPQIWQTEFFEANLSFLGLDSDFKFTFTTAYIIFGVIGLYFNIESARRNVQDHYKNDSKSYFKALKGLSPFFIYYATVFAWLKYNPIIIEKYCLPFVLTVGLTLAFSVGRIIIGHLTLQKFPLLTPSIFIPLAEFLIFKLLTLMGYSSDSITGDLIWTGFGLSLGFYSLFVLEIIYEITTYLDIYALSIKHPKSS</sequence>
<feature type="transmembrane region" description="Helical" evidence="15">
    <location>
        <begin position="218"/>
        <end position="236"/>
    </location>
</feature>
<dbReference type="EMBL" id="KV454209">
    <property type="protein sequence ID" value="ODQ60529.1"/>
    <property type="molecule type" value="Genomic_DNA"/>
</dbReference>
<feature type="transmembrane region" description="Helical" evidence="15">
    <location>
        <begin position="321"/>
        <end position="339"/>
    </location>
</feature>
<comment type="pathway">
    <text evidence="3">Lipid metabolism.</text>
</comment>
<dbReference type="STRING" id="683960.A0A1E3P4X9"/>
<dbReference type="GO" id="GO:0006654">
    <property type="term" value="P:phosphatidic acid biosynthetic process"/>
    <property type="evidence" value="ECO:0007669"/>
    <property type="project" value="EnsemblFungi"/>
</dbReference>
<comment type="cofactor">
    <cofactor evidence="1">
        <name>Mg(2+)</name>
        <dbReference type="ChEBI" id="CHEBI:18420"/>
    </cofactor>
</comment>
<reference evidence="16 17" key="1">
    <citation type="journal article" date="2016" name="Proc. Natl. Acad. Sci. U.S.A.">
        <title>Comparative genomics of biotechnologically important yeasts.</title>
        <authorList>
            <person name="Riley R."/>
            <person name="Haridas S."/>
            <person name="Wolfe K.H."/>
            <person name="Lopes M.R."/>
            <person name="Hittinger C.T."/>
            <person name="Goeker M."/>
            <person name="Salamov A.A."/>
            <person name="Wisecaver J.H."/>
            <person name="Long T.M."/>
            <person name="Calvey C.H."/>
            <person name="Aerts A.L."/>
            <person name="Barry K.W."/>
            <person name="Choi C."/>
            <person name="Clum A."/>
            <person name="Coughlan A.Y."/>
            <person name="Deshpande S."/>
            <person name="Douglass A.P."/>
            <person name="Hanson S.J."/>
            <person name="Klenk H.-P."/>
            <person name="LaButti K.M."/>
            <person name="Lapidus A."/>
            <person name="Lindquist E.A."/>
            <person name="Lipzen A.M."/>
            <person name="Meier-Kolthoff J.P."/>
            <person name="Ohm R.A."/>
            <person name="Otillar R.P."/>
            <person name="Pangilinan J.L."/>
            <person name="Peng Y."/>
            <person name="Rokas A."/>
            <person name="Rosa C.A."/>
            <person name="Scheuner C."/>
            <person name="Sibirny A.A."/>
            <person name="Slot J.C."/>
            <person name="Stielow J.B."/>
            <person name="Sun H."/>
            <person name="Kurtzman C.P."/>
            <person name="Blackwell M."/>
            <person name="Grigoriev I.V."/>
            <person name="Jeffries T.W."/>
        </authorList>
    </citation>
    <scope>NUCLEOTIDE SEQUENCE [LARGE SCALE GENOMIC DNA]</scope>
    <source>
        <strain evidence="17">ATCC 58044 / CBS 1984 / NCYC 433 / NRRL Y-366-8</strain>
    </source>
</reference>
<name>A0A1E3P4X9_WICAA</name>
<evidence type="ECO:0000256" key="5">
    <source>
        <dbReference type="ARBA" id="ARBA00022679"/>
    </source>
</evidence>
<keyword evidence="9" id="KW-0594">Phospholipid biosynthesis</keyword>
<feature type="transmembrane region" description="Helical" evidence="15">
    <location>
        <begin position="287"/>
        <end position="309"/>
    </location>
</feature>
<feature type="transmembrane region" description="Helical" evidence="15">
    <location>
        <begin position="130"/>
        <end position="157"/>
    </location>
</feature>
<dbReference type="Pfam" id="PF01066">
    <property type="entry name" value="CDP-OH_P_transf"/>
    <property type="match status" value="1"/>
</dbReference>
<feature type="transmembrane region" description="Helical" evidence="15">
    <location>
        <begin position="42"/>
        <end position="69"/>
    </location>
</feature>
<keyword evidence="9" id="KW-0443">Lipid metabolism</keyword>
<evidence type="ECO:0000256" key="8">
    <source>
        <dbReference type="ARBA" id="ARBA00023136"/>
    </source>
</evidence>
<accession>A0A1E3P4X9</accession>
<organism evidence="16 17">
    <name type="scientific">Wickerhamomyces anomalus (strain ATCC 58044 / CBS 1984 / NCYC 433 / NRRL Y-366-8)</name>
    <name type="common">Yeast</name>
    <name type="synonym">Hansenula anomala</name>
    <dbReference type="NCBI Taxonomy" id="683960"/>
    <lineage>
        <taxon>Eukaryota</taxon>
        <taxon>Fungi</taxon>
        <taxon>Dikarya</taxon>
        <taxon>Ascomycota</taxon>
        <taxon>Saccharomycotina</taxon>
        <taxon>Saccharomycetes</taxon>
        <taxon>Phaffomycetales</taxon>
        <taxon>Wickerhamomycetaceae</taxon>
        <taxon>Wickerhamomyces</taxon>
    </lineage>
</organism>
<dbReference type="PANTHER" id="PTHR10414:SF37">
    <property type="entry name" value="BB IN A BOXCAR, ISOFORM C"/>
    <property type="match status" value="1"/>
</dbReference>
<dbReference type="EC" id="2.7.8.2" evidence="12"/>
<evidence type="ECO:0000256" key="13">
    <source>
        <dbReference type="ARBA" id="ARBA00051857"/>
    </source>
</evidence>
<dbReference type="InterPro" id="IPR048254">
    <property type="entry name" value="CDP_ALCOHOL_P_TRANSF_CS"/>
</dbReference>
<keyword evidence="8 15" id="KW-0472">Membrane</keyword>
<keyword evidence="5 14" id="KW-0808">Transferase</keyword>
<proteinExistence type="inferred from homology"/>
<keyword evidence="6 15" id="KW-0812">Transmembrane</keyword>
<dbReference type="PANTHER" id="PTHR10414">
    <property type="entry name" value="ETHANOLAMINEPHOSPHOTRANSFERASE"/>
    <property type="match status" value="1"/>
</dbReference>
<dbReference type="GO" id="GO:0012505">
    <property type="term" value="C:endomembrane system"/>
    <property type="evidence" value="ECO:0007669"/>
    <property type="project" value="UniProtKB-SubCell"/>
</dbReference>
<dbReference type="FunFam" id="1.20.120.1760:FF:000012">
    <property type="entry name" value="sn-1,2-diacylglycerol cholinephosphotransferase"/>
    <property type="match status" value="1"/>
</dbReference>
<feature type="transmembrane region" description="Helical" evidence="15">
    <location>
        <begin position="257"/>
        <end position="275"/>
    </location>
</feature>
<evidence type="ECO:0000313" key="17">
    <source>
        <dbReference type="Proteomes" id="UP000094112"/>
    </source>
</evidence>
<dbReference type="Gene3D" id="1.20.120.1760">
    <property type="match status" value="1"/>
</dbReference>
<evidence type="ECO:0000256" key="10">
    <source>
        <dbReference type="ARBA" id="ARBA00023264"/>
    </source>
</evidence>
<evidence type="ECO:0000256" key="15">
    <source>
        <dbReference type="SAM" id="Phobius"/>
    </source>
</evidence>
<dbReference type="AlphaFoldDB" id="A0A1E3P4X9"/>
<evidence type="ECO:0000256" key="4">
    <source>
        <dbReference type="ARBA" id="ARBA00010441"/>
    </source>
</evidence>
<dbReference type="GO" id="GO:0101026">
    <property type="term" value="P:mitotic nuclear membrane biogenesis"/>
    <property type="evidence" value="ECO:0007669"/>
    <property type="project" value="EnsemblFungi"/>
</dbReference>
<dbReference type="GeneID" id="30198864"/>
<evidence type="ECO:0000256" key="11">
    <source>
        <dbReference type="ARBA" id="ARBA00037890"/>
    </source>
</evidence>
<comment type="catalytic activity">
    <reaction evidence="13">
        <text>CDP-N,N-dimethylethanolamine + a 1,2-diacyl-sn-glycerol = a 1,2-diacyl-sn-glycero-3-phospho-N,N-dimethylethanolamine + CMP + H(+)</text>
        <dbReference type="Rhea" id="RHEA:33775"/>
        <dbReference type="ChEBI" id="CHEBI:15378"/>
        <dbReference type="ChEBI" id="CHEBI:17815"/>
        <dbReference type="ChEBI" id="CHEBI:60377"/>
        <dbReference type="ChEBI" id="CHEBI:64572"/>
        <dbReference type="ChEBI" id="CHEBI:65117"/>
    </reaction>
    <physiologicalReaction direction="left-to-right" evidence="13">
        <dbReference type="Rhea" id="RHEA:33776"/>
    </physiologicalReaction>
</comment>
<keyword evidence="9" id="KW-0444">Lipid biosynthesis</keyword>
<dbReference type="GO" id="GO:0016020">
    <property type="term" value="C:membrane"/>
    <property type="evidence" value="ECO:0007669"/>
    <property type="project" value="InterPro"/>
</dbReference>
<dbReference type="GO" id="GO:0004142">
    <property type="term" value="F:diacylglycerol cholinephosphotransferase activity"/>
    <property type="evidence" value="ECO:0007669"/>
    <property type="project" value="UniProtKB-EC"/>
</dbReference>
<dbReference type="InterPro" id="IPR000462">
    <property type="entry name" value="CDP-OH_P_trans"/>
</dbReference>
<evidence type="ECO:0000313" key="16">
    <source>
        <dbReference type="EMBL" id="ODQ60529.1"/>
    </source>
</evidence>
<comment type="subcellular location">
    <subcellularLocation>
        <location evidence="2">Endomembrane system</location>
        <topology evidence="2">Multi-pass membrane protein</topology>
    </subcellularLocation>
</comment>
<keyword evidence="17" id="KW-1185">Reference proteome</keyword>
<evidence type="ECO:0000256" key="7">
    <source>
        <dbReference type="ARBA" id="ARBA00022989"/>
    </source>
</evidence>
<evidence type="ECO:0000256" key="6">
    <source>
        <dbReference type="ARBA" id="ARBA00022692"/>
    </source>
</evidence>
<feature type="transmembrane region" description="Helical" evidence="15">
    <location>
        <begin position="177"/>
        <end position="198"/>
    </location>
</feature>
<evidence type="ECO:0000256" key="3">
    <source>
        <dbReference type="ARBA" id="ARBA00005189"/>
    </source>
</evidence>
<dbReference type="PROSITE" id="PS00379">
    <property type="entry name" value="CDP_ALCOHOL_P_TRANSF"/>
    <property type="match status" value="1"/>
</dbReference>
<keyword evidence="7 15" id="KW-1133">Transmembrane helix</keyword>
<dbReference type="InterPro" id="IPR014472">
    <property type="entry name" value="CHOPT"/>
</dbReference>